<evidence type="ECO:0000313" key="11">
    <source>
        <dbReference type="EMBL" id="MBO1518395.1"/>
    </source>
</evidence>
<dbReference type="InterPro" id="IPR002024">
    <property type="entry name" value="Bacterioferritin"/>
</dbReference>
<evidence type="ECO:0000259" key="10">
    <source>
        <dbReference type="PROSITE" id="PS50905"/>
    </source>
</evidence>
<dbReference type="PIRSF" id="PIRSF002560">
    <property type="entry name" value="Bacterioferritin"/>
    <property type="match status" value="1"/>
</dbReference>
<keyword evidence="3 8" id="KW-0409">Iron storage</keyword>
<comment type="catalytic activity">
    <reaction evidence="8">
        <text>4 Fe(2+) + O2 + 4 H(+) = 4 Fe(3+) + 2 H2O</text>
        <dbReference type="Rhea" id="RHEA:11148"/>
        <dbReference type="ChEBI" id="CHEBI:15377"/>
        <dbReference type="ChEBI" id="CHEBI:15378"/>
        <dbReference type="ChEBI" id="CHEBI:15379"/>
        <dbReference type="ChEBI" id="CHEBI:29033"/>
        <dbReference type="ChEBI" id="CHEBI:29034"/>
        <dbReference type="EC" id="1.16.3.1"/>
    </reaction>
</comment>
<protein>
    <recommendedName>
        <fullName evidence="8 9">Bacterioferritin</fullName>
        <ecNumber evidence="8">1.16.3.1</ecNumber>
    </recommendedName>
</protein>
<name>A0ABS3NCX9_9GAMM</name>
<comment type="function">
    <text evidence="8">Iron-storage protein, whose ferroxidase center binds Fe(2+), oxidizes it using dioxygen to Fe(3+), and participates in the subsequent Fe(3+) oxide mineral core formation within the central cavity of the BFR protein shell.</text>
</comment>
<evidence type="ECO:0000256" key="4">
    <source>
        <dbReference type="ARBA" id="ARBA00022617"/>
    </source>
</evidence>
<dbReference type="PROSITE" id="PS50905">
    <property type="entry name" value="FERRITIN_LIKE"/>
    <property type="match status" value="1"/>
</dbReference>
<keyword evidence="5 8" id="KW-0479">Metal-binding</keyword>
<dbReference type="InterPro" id="IPR012347">
    <property type="entry name" value="Ferritin-like"/>
</dbReference>
<dbReference type="EMBL" id="JAGDFX010000002">
    <property type="protein sequence ID" value="MBO1518395.1"/>
    <property type="molecule type" value="Genomic_DNA"/>
</dbReference>
<dbReference type="CDD" id="cd00907">
    <property type="entry name" value="Bacterioferritin"/>
    <property type="match status" value="1"/>
</dbReference>
<feature type="domain" description="Ferritin-like diiron" evidence="10">
    <location>
        <begin position="1"/>
        <end position="145"/>
    </location>
</feature>
<proteinExistence type="inferred from homology"/>
<dbReference type="RefSeq" id="WP_208003980.1">
    <property type="nucleotide sequence ID" value="NZ_JAGDFX010000002.1"/>
</dbReference>
<accession>A0ABS3NCX9</accession>
<comment type="caution">
    <text evidence="11">The sequence shown here is derived from an EMBL/GenBank/DDBJ whole genome shotgun (WGS) entry which is preliminary data.</text>
</comment>
<evidence type="ECO:0000256" key="1">
    <source>
        <dbReference type="ARBA" id="ARBA00001970"/>
    </source>
</evidence>
<dbReference type="Pfam" id="PF00210">
    <property type="entry name" value="Ferritin"/>
    <property type="match status" value="1"/>
</dbReference>
<keyword evidence="12" id="KW-1185">Reference proteome</keyword>
<evidence type="ECO:0000256" key="2">
    <source>
        <dbReference type="ARBA" id="ARBA00008093"/>
    </source>
</evidence>
<dbReference type="PANTHER" id="PTHR30295">
    <property type="entry name" value="BACTERIOFERRITIN"/>
    <property type="match status" value="1"/>
</dbReference>
<dbReference type="PANTHER" id="PTHR30295:SF0">
    <property type="entry name" value="BACTERIOFERRITIN"/>
    <property type="match status" value="1"/>
</dbReference>
<organism evidence="11 12">
    <name type="scientific">Oceanisphaera pacifica</name>
    <dbReference type="NCBI Taxonomy" id="2818389"/>
    <lineage>
        <taxon>Bacteria</taxon>
        <taxon>Pseudomonadati</taxon>
        <taxon>Pseudomonadota</taxon>
        <taxon>Gammaproteobacteria</taxon>
        <taxon>Aeromonadales</taxon>
        <taxon>Aeromonadaceae</taxon>
        <taxon>Oceanisphaera</taxon>
    </lineage>
</organism>
<evidence type="ECO:0000256" key="8">
    <source>
        <dbReference type="PIRNR" id="PIRNR002560"/>
    </source>
</evidence>
<dbReference type="SUPFAM" id="SSF47240">
    <property type="entry name" value="Ferritin-like"/>
    <property type="match status" value="1"/>
</dbReference>
<reference evidence="11 12" key="1">
    <citation type="submission" date="2021-03" db="EMBL/GenBank/DDBJ databases">
        <title>Oceanisphaera sp. nov., isolated from the intestine.</title>
        <authorList>
            <person name="Zhao L.-H."/>
            <person name="Shi L.-F."/>
        </authorList>
    </citation>
    <scope>NUCLEOTIDE SEQUENCE [LARGE SCALE GENOMIC DNA]</scope>
    <source>
        <strain evidence="11 12">DM8</strain>
    </source>
</reference>
<comment type="similarity">
    <text evidence="2 8 9">Belongs to the bacterioferritin family.</text>
</comment>
<keyword evidence="4 9" id="KW-0349">Heme</keyword>
<evidence type="ECO:0000256" key="7">
    <source>
        <dbReference type="ARBA" id="ARBA00036243"/>
    </source>
</evidence>
<dbReference type="NCBIfam" id="TIGR00754">
    <property type="entry name" value="bfr"/>
    <property type="match status" value="1"/>
</dbReference>
<evidence type="ECO:0000256" key="5">
    <source>
        <dbReference type="ARBA" id="ARBA00022723"/>
    </source>
</evidence>
<evidence type="ECO:0000256" key="9">
    <source>
        <dbReference type="RuleBase" id="RU000623"/>
    </source>
</evidence>
<evidence type="ECO:0000256" key="3">
    <source>
        <dbReference type="ARBA" id="ARBA00022434"/>
    </source>
</evidence>
<comment type="catalytic activity">
    <reaction evidence="7">
        <text>Fe(2+)(in) = Fe(2+)(out)</text>
        <dbReference type="Rhea" id="RHEA:28486"/>
        <dbReference type="ChEBI" id="CHEBI:29033"/>
    </reaction>
</comment>
<keyword evidence="6 8" id="KW-0408">Iron</keyword>
<sequence>MKGDKKVIEYLNQVLSIELTSINQYFLHARMFKNWGFNLLDEREYKKSIKDMKQADKLIERVLFLEGLPNLQHLNRLRIGENTQEMLQCDKLQVEEQLQVLKDAIAYCESVKDYVSRKLLCEIEAYEEEHLDWVDCQLDLISVIGLENYQQSQL</sequence>
<dbReference type="InterPro" id="IPR009040">
    <property type="entry name" value="Ferritin-like_diiron"/>
</dbReference>
<dbReference type="PRINTS" id="PR00601">
    <property type="entry name" value="BACFERRITIN"/>
</dbReference>
<dbReference type="Gene3D" id="1.20.1260.10">
    <property type="match status" value="1"/>
</dbReference>
<dbReference type="Proteomes" id="UP000664882">
    <property type="component" value="Unassembled WGS sequence"/>
</dbReference>
<evidence type="ECO:0000256" key="6">
    <source>
        <dbReference type="ARBA" id="ARBA00023004"/>
    </source>
</evidence>
<dbReference type="EC" id="1.16.3.1" evidence="8"/>
<gene>
    <name evidence="11" type="primary">bfr</name>
    <name evidence="11" type="ORF">J3U76_01895</name>
</gene>
<dbReference type="InterPro" id="IPR008331">
    <property type="entry name" value="Ferritin_DPS_dom"/>
</dbReference>
<evidence type="ECO:0000313" key="12">
    <source>
        <dbReference type="Proteomes" id="UP000664882"/>
    </source>
</evidence>
<dbReference type="InterPro" id="IPR009078">
    <property type="entry name" value="Ferritin-like_SF"/>
</dbReference>
<comment type="cofactor">
    <cofactor evidence="1">
        <name>heme b</name>
        <dbReference type="ChEBI" id="CHEBI:60344"/>
    </cofactor>
</comment>
<dbReference type="PROSITE" id="PS00549">
    <property type="entry name" value="BACTERIOFERRITIN"/>
    <property type="match status" value="1"/>
</dbReference>